<keyword evidence="1" id="KW-0732">Signal</keyword>
<proteinExistence type="predicted"/>
<evidence type="ECO:0000256" key="1">
    <source>
        <dbReference type="SAM" id="SignalP"/>
    </source>
</evidence>
<feature type="signal peptide" evidence="1">
    <location>
        <begin position="1"/>
        <end position="19"/>
    </location>
</feature>
<name>A0A6G6GN40_9FLAO</name>
<dbReference type="EMBL" id="CP049057">
    <property type="protein sequence ID" value="QIE59996.1"/>
    <property type="molecule type" value="Genomic_DNA"/>
</dbReference>
<gene>
    <name evidence="2" type="ORF">G5B37_10600</name>
</gene>
<feature type="chain" id="PRO_5026103342" evidence="1">
    <location>
        <begin position="20"/>
        <end position="512"/>
    </location>
</feature>
<reference evidence="2 3" key="1">
    <citation type="submission" date="2020-02" db="EMBL/GenBank/DDBJ databases">
        <title>Complete genome sequence of Flavobacteriaceae bacterium.</title>
        <authorList>
            <person name="Kim S.-J."/>
            <person name="Kim Y.-S."/>
            <person name="Kim K.-H."/>
        </authorList>
    </citation>
    <scope>NUCLEOTIDE SEQUENCE [LARGE SCALE GENOMIC DNA]</scope>
    <source>
        <strain evidence="2 3">RR4-40</strain>
    </source>
</reference>
<dbReference type="Proteomes" id="UP000505306">
    <property type="component" value="Chromosome"/>
</dbReference>
<accession>A0A6G6GN40</accession>
<dbReference type="KEGG" id="mgel:G5B37_10600"/>
<evidence type="ECO:0000313" key="3">
    <source>
        <dbReference type="Proteomes" id="UP000505306"/>
    </source>
</evidence>
<organism evidence="2 3">
    <name type="scientific">Rasiella rasia</name>
    <dbReference type="NCBI Taxonomy" id="2744027"/>
    <lineage>
        <taxon>Bacteria</taxon>
        <taxon>Pseudomonadati</taxon>
        <taxon>Bacteroidota</taxon>
        <taxon>Flavobacteriia</taxon>
        <taxon>Flavobacteriales</taxon>
        <taxon>Flavobacteriaceae</taxon>
        <taxon>Rasiella</taxon>
    </lineage>
</organism>
<sequence length="512" mass="58692">MKNTLIILLVALFTLTSYAQDGEAEIAVDIKTSEVFKDKKKRTSLAFSTKDNMGGVILGRRYKKGYYIEHYDASMKLVGSFDYEDKKRRGAFESAFISNNELVLIEFYNNKDDKTLDYYVHKSPIGKFTFKRELLFSVPKTEASRKEWGWFGSKIDGDRLGEVTVSPNQDYVAITLDIIDNDKETHRIFMFDNALNKVYQTEFVRDIKDRKFQLENVDIDESDGTIYLLGKAYTREKKKKRDGGKYQFELYKINGSTKGSVVFDTGENFIGSLTTIVNDGKVVCVGFYSERNDFRYKGFAFFDINPQSMKVAAAKYSPFTDQFILDKYGKDKDKELRNISFRDILITGTGEIVINAEEYFVTVITNTMPNGASTTTYRYNYRDIISAKISTSGALIWARNINKKQVASYPSPYLSYTSTYANDKVYMFVNCADKVRRIRADRLQFKGTSAKRSNLYVITIDEAGNFEYKKIIDDKDSDVPFSVGRGFLNDEGNQVLFQGRRGSKKQILKLSI</sequence>
<evidence type="ECO:0000313" key="2">
    <source>
        <dbReference type="EMBL" id="QIE59996.1"/>
    </source>
</evidence>
<protein>
    <submittedName>
        <fullName evidence="2">Uncharacterized protein</fullName>
    </submittedName>
</protein>
<keyword evidence="3" id="KW-1185">Reference proteome</keyword>
<dbReference type="RefSeq" id="WP_164680008.1">
    <property type="nucleotide sequence ID" value="NZ_CP049057.1"/>
</dbReference>
<dbReference type="AlphaFoldDB" id="A0A6G6GN40"/>